<dbReference type="RefSeq" id="WP_140882883.1">
    <property type="nucleotide sequence ID" value="NZ_RCZP01000008.1"/>
</dbReference>
<dbReference type="PROSITE" id="PS50943">
    <property type="entry name" value="HTH_CROC1"/>
    <property type="match status" value="1"/>
</dbReference>
<dbReference type="AlphaFoldDB" id="A0A502G657"/>
<proteinExistence type="predicted"/>
<accession>A0A502G657</accession>
<reference evidence="2 3" key="1">
    <citation type="journal article" date="2019" name="Environ. Microbiol.">
        <title>Species interactions and distinct microbial communities in high Arctic permafrost affected cryosols are associated with the CH4 and CO2 gas fluxes.</title>
        <authorList>
            <person name="Altshuler I."/>
            <person name="Hamel J."/>
            <person name="Turney S."/>
            <person name="Magnuson E."/>
            <person name="Levesque R."/>
            <person name="Greer C."/>
            <person name="Whyte L.G."/>
        </authorList>
    </citation>
    <scope>NUCLEOTIDE SEQUENCE [LARGE SCALE GENOMIC DNA]</scope>
    <source>
        <strain evidence="2 3">S9.3B</strain>
    </source>
</reference>
<dbReference type="Proteomes" id="UP000317078">
    <property type="component" value="Unassembled WGS sequence"/>
</dbReference>
<dbReference type="GO" id="GO:0003677">
    <property type="term" value="F:DNA binding"/>
    <property type="evidence" value="ECO:0007669"/>
    <property type="project" value="InterPro"/>
</dbReference>
<keyword evidence="3" id="KW-1185">Reference proteome</keyword>
<evidence type="ECO:0000313" key="3">
    <source>
        <dbReference type="Proteomes" id="UP000317078"/>
    </source>
</evidence>
<gene>
    <name evidence="2" type="ORF">EAH89_10915</name>
</gene>
<evidence type="ECO:0000313" key="2">
    <source>
        <dbReference type="EMBL" id="TPG57435.1"/>
    </source>
</evidence>
<organism evidence="2 3">
    <name type="scientific">Muricoccus nepalensis</name>
    <dbReference type="NCBI Taxonomy" id="1854500"/>
    <lineage>
        <taxon>Bacteria</taxon>
        <taxon>Pseudomonadati</taxon>
        <taxon>Pseudomonadota</taxon>
        <taxon>Alphaproteobacteria</taxon>
        <taxon>Acetobacterales</taxon>
        <taxon>Roseomonadaceae</taxon>
        <taxon>Muricoccus</taxon>
    </lineage>
</organism>
<dbReference type="SUPFAM" id="SSF47413">
    <property type="entry name" value="lambda repressor-like DNA-binding domains"/>
    <property type="match status" value="1"/>
</dbReference>
<sequence length="101" mass="10836">MLDPRLLVAARVLTGWTQQELASAANLGLNTIQGLETGRRKTRSSSLKRVLDALLEQGVEVTLGGERWSYGIQVLRGGIVDQGQGARQTAATVANKTGEFD</sequence>
<feature type="domain" description="HTH cro/C1-type" evidence="1">
    <location>
        <begin position="7"/>
        <end position="54"/>
    </location>
</feature>
<protein>
    <submittedName>
        <fullName evidence="2">Helix-turn-helix domain-containing protein</fullName>
    </submittedName>
</protein>
<dbReference type="Gene3D" id="1.10.260.40">
    <property type="entry name" value="lambda repressor-like DNA-binding domains"/>
    <property type="match status" value="1"/>
</dbReference>
<comment type="caution">
    <text evidence="2">The sequence shown here is derived from an EMBL/GenBank/DDBJ whole genome shotgun (WGS) entry which is preliminary data.</text>
</comment>
<dbReference type="CDD" id="cd00093">
    <property type="entry name" value="HTH_XRE"/>
    <property type="match status" value="1"/>
</dbReference>
<dbReference type="SMART" id="SM00530">
    <property type="entry name" value="HTH_XRE"/>
    <property type="match status" value="1"/>
</dbReference>
<dbReference type="EMBL" id="RCZP01000008">
    <property type="protein sequence ID" value="TPG57435.1"/>
    <property type="molecule type" value="Genomic_DNA"/>
</dbReference>
<evidence type="ECO:0000259" key="1">
    <source>
        <dbReference type="PROSITE" id="PS50943"/>
    </source>
</evidence>
<dbReference type="InterPro" id="IPR010982">
    <property type="entry name" value="Lambda_DNA-bd_dom_sf"/>
</dbReference>
<dbReference type="Pfam" id="PF01381">
    <property type="entry name" value="HTH_3"/>
    <property type="match status" value="1"/>
</dbReference>
<dbReference type="InterPro" id="IPR001387">
    <property type="entry name" value="Cro/C1-type_HTH"/>
</dbReference>
<dbReference type="OrthoDB" id="3782725at2"/>
<name>A0A502G657_9PROT</name>